<feature type="compositionally biased region" description="Polar residues" evidence="3">
    <location>
        <begin position="253"/>
        <end position="262"/>
    </location>
</feature>
<dbReference type="InterPro" id="IPR036397">
    <property type="entry name" value="RNaseH_sf"/>
</dbReference>
<proteinExistence type="predicted"/>
<protein>
    <submittedName>
        <fullName evidence="6">BQ5605_C012g06776 protein</fullName>
    </submittedName>
</protein>
<dbReference type="CDD" id="cd00024">
    <property type="entry name" value="CD_CSD"/>
    <property type="match status" value="1"/>
</dbReference>
<dbReference type="GO" id="GO:0006338">
    <property type="term" value="P:chromatin remodeling"/>
    <property type="evidence" value="ECO:0007669"/>
    <property type="project" value="UniProtKB-ARBA"/>
</dbReference>
<dbReference type="SUPFAM" id="SSF53098">
    <property type="entry name" value="Ribonuclease H-like"/>
    <property type="match status" value="1"/>
</dbReference>
<dbReference type="PANTHER" id="PTHR37984">
    <property type="entry name" value="PROTEIN CBG26694"/>
    <property type="match status" value="1"/>
</dbReference>
<dbReference type="Gene3D" id="2.40.50.40">
    <property type="match status" value="1"/>
</dbReference>
<gene>
    <name evidence="6" type="primary">BQ5605_C012g06776</name>
    <name evidence="6" type="ORF">BQ5605_C012G06776</name>
</gene>
<feature type="region of interest" description="Disordered" evidence="3">
    <location>
        <begin position="253"/>
        <end position="275"/>
    </location>
</feature>
<dbReference type="AlphaFoldDB" id="A0A2X0NPH0"/>
<dbReference type="GO" id="GO:0008270">
    <property type="term" value="F:zinc ion binding"/>
    <property type="evidence" value="ECO:0007669"/>
    <property type="project" value="UniProtKB-KW"/>
</dbReference>
<feature type="region of interest" description="Disordered" evidence="3">
    <location>
        <begin position="561"/>
        <end position="586"/>
    </location>
</feature>
<dbReference type="PROSITE" id="PS50158">
    <property type="entry name" value="ZF_CCHC"/>
    <property type="match status" value="1"/>
</dbReference>
<sequence length="586" mass="65558">MSPDSRDTPLHMETPAQRVKLDMPLLKAGSKSRDVARWLAGCEDAVESAEWNYGKIATVHLICEAGSRMEGEGGDWYIDSRDKLKALKTWDDFAAEVKAQFVSEKTGLAAEHAFFNAQQSGMFNKFIALLTQERSQAGLASDGTQVIPDELFKRQLLHRCDELLYLRATASPSFALDKFSVNALVAYLQTMWDAITLERATTGMRRLNLRHERGEPTQAVGPRTPRLEGAAKEKAMFEGHCFVCDTVGHISSNCPSKPNTASPRRDPPGSTPGPRMVAAIRAYEDTGDSTAFVGISSDSEDENERLFAWHRLFGLPQSIVSDRDKLFTSKFWTALHKRLNIKLQLSSAFHPETDALVNKEQSNWAECLAVCEYAINSSLNVATRKTPFELVLGYTPSLASLAHVDGDDDLPSVEELLALRFQACKDARDQLAISKVWQAAQSNKKRQDEPSWAVGGLVLLDSTKLMDRFNGPYRIVKAQPEILSYTLQLNGDDAAVPFFHTGKLKTYRKNNTTLFPNREPARLGPVDVGGEPEYIIEDIVDKRIRAGKQQYLVSWLSWPSDSNSWEPAEALEDTEALDRWERRNEE</sequence>
<organism evidence="6 7">
    <name type="scientific">Microbotryum silenes-dioicae</name>
    <dbReference type="NCBI Taxonomy" id="796604"/>
    <lineage>
        <taxon>Eukaryota</taxon>
        <taxon>Fungi</taxon>
        <taxon>Dikarya</taxon>
        <taxon>Basidiomycota</taxon>
        <taxon>Pucciniomycotina</taxon>
        <taxon>Microbotryomycetes</taxon>
        <taxon>Microbotryales</taxon>
        <taxon>Microbotryaceae</taxon>
        <taxon>Microbotryum</taxon>
    </lineage>
</organism>
<keyword evidence="2" id="KW-0479">Metal-binding</keyword>
<dbReference type="GO" id="GO:0006397">
    <property type="term" value="P:mRNA processing"/>
    <property type="evidence" value="ECO:0007669"/>
    <property type="project" value="UniProtKB-KW"/>
</dbReference>
<dbReference type="InterPro" id="IPR050951">
    <property type="entry name" value="Retrovirus_Pol_polyprotein"/>
</dbReference>
<dbReference type="GO" id="GO:0003676">
    <property type="term" value="F:nucleic acid binding"/>
    <property type="evidence" value="ECO:0007669"/>
    <property type="project" value="InterPro"/>
</dbReference>
<evidence type="ECO:0000256" key="1">
    <source>
        <dbReference type="ARBA" id="ARBA00022664"/>
    </source>
</evidence>
<dbReference type="InterPro" id="IPR001878">
    <property type="entry name" value="Znf_CCHC"/>
</dbReference>
<feature type="domain" description="Chromo" evidence="4">
    <location>
        <begin position="534"/>
        <end position="586"/>
    </location>
</feature>
<accession>A0A2X0NPH0</accession>
<evidence type="ECO:0000256" key="3">
    <source>
        <dbReference type="SAM" id="MobiDB-lite"/>
    </source>
</evidence>
<evidence type="ECO:0000259" key="5">
    <source>
        <dbReference type="PROSITE" id="PS50158"/>
    </source>
</evidence>
<dbReference type="SUPFAM" id="SSF57756">
    <property type="entry name" value="Retrovirus zinc finger-like domains"/>
    <property type="match status" value="1"/>
</dbReference>
<feature type="compositionally biased region" description="Basic and acidic residues" evidence="3">
    <location>
        <begin position="576"/>
        <end position="586"/>
    </location>
</feature>
<evidence type="ECO:0000313" key="6">
    <source>
        <dbReference type="EMBL" id="SGY16152.1"/>
    </source>
</evidence>
<dbReference type="PANTHER" id="PTHR37984:SF5">
    <property type="entry name" value="PROTEIN NYNRIN-LIKE"/>
    <property type="match status" value="1"/>
</dbReference>
<dbReference type="PROSITE" id="PS50013">
    <property type="entry name" value="CHROMO_2"/>
    <property type="match status" value="1"/>
</dbReference>
<dbReference type="InterPro" id="IPR012337">
    <property type="entry name" value="RNaseH-like_sf"/>
</dbReference>
<dbReference type="InterPro" id="IPR023780">
    <property type="entry name" value="Chromo_domain"/>
</dbReference>
<evidence type="ECO:0000259" key="4">
    <source>
        <dbReference type="PROSITE" id="PS50013"/>
    </source>
</evidence>
<dbReference type="SMART" id="SM00298">
    <property type="entry name" value="CHROMO"/>
    <property type="match status" value="1"/>
</dbReference>
<dbReference type="InterPro" id="IPR016197">
    <property type="entry name" value="Chromo-like_dom_sf"/>
</dbReference>
<dbReference type="EMBL" id="FQNC01000014">
    <property type="protein sequence ID" value="SGY16152.1"/>
    <property type="molecule type" value="Genomic_DNA"/>
</dbReference>
<dbReference type="Proteomes" id="UP000249464">
    <property type="component" value="Unassembled WGS sequence"/>
</dbReference>
<evidence type="ECO:0000256" key="2">
    <source>
        <dbReference type="PROSITE-ProRule" id="PRU00047"/>
    </source>
</evidence>
<reference evidence="6 7" key="1">
    <citation type="submission" date="2016-11" db="EMBL/GenBank/DDBJ databases">
        <authorList>
            <person name="Jaros S."/>
            <person name="Januszkiewicz K."/>
            <person name="Wedrychowicz H."/>
        </authorList>
    </citation>
    <scope>NUCLEOTIDE SEQUENCE [LARGE SCALE GENOMIC DNA]</scope>
</reference>
<dbReference type="InterPro" id="IPR000953">
    <property type="entry name" value="Chromo/chromo_shadow_dom"/>
</dbReference>
<dbReference type="Pfam" id="PF00385">
    <property type="entry name" value="Chromo"/>
    <property type="match status" value="1"/>
</dbReference>
<keyword evidence="2" id="KW-0862">Zinc</keyword>
<evidence type="ECO:0000313" key="7">
    <source>
        <dbReference type="Proteomes" id="UP000249464"/>
    </source>
</evidence>
<keyword evidence="1" id="KW-0507">mRNA processing</keyword>
<dbReference type="Gene3D" id="3.30.420.10">
    <property type="entry name" value="Ribonuclease H-like superfamily/Ribonuclease H"/>
    <property type="match status" value="1"/>
</dbReference>
<dbReference type="SUPFAM" id="SSF54160">
    <property type="entry name" value="Chromo domain-like"/>
    <property type="match status" value="1"/>
</dbReference>
<name>A0A2X0NPH0_9BASI</name>
<dbReference type="InterPro" id="IPR036875">
    <property type="entry name" value="Znf_CCHC_sf"/>
</dbReference>
<feature type="domain" description="CCHC-type" evidence="5">
    <location>
        <begin position="241"/>
        <end position="256"/>
    </location>
</feature>
<keyword evidence="2" id="KW-0863">Zinc-finger</keyword>
<keyword evidence="7" id="KW-1185">Reference proteome</keyword>